<feature type="non-terminal residue" evidence="2">
    <location>
        <position position="1"/>
    </location>
</feature>
<organism evidence="2 3">
    <name type="scientific">Taxus chinensis</name>
    <name type="common">Chinese yew</name>
    <name type="synonym">Taxus wallichiana var. chinensis</name>
    <dbReference type="NCBI Taxonomy" id="29808"/>
    <lineage>
        <taxon>Eukaryota</taxon>
        <taxon>Viridiplantae</taxon>
        <taxon>Streptophyta</taxon>
        <taxon>Embryophyta</taxon>
        <taxon>Tracheophyta</taxon>
        <taxon>Spermatophyta</taxon>
        <taxon>Pinopsida</taxon>
        <taxon>Pinidae</taxon>
        <taxon>Conifers II</taxon>
        <taxon>Cupressales</taxon>
        <taxon>Taxaceae</taxon>
        <taxon>Taxus</taxon>
    </lineage>
</organism>
<accession>A0AA38BVJ2</accession>
<reference evidence="2 3" key="1">
    <citation type="journal article" date="2021" name="Nat. Plants">
        <title>The Taxus genome provides insights into paclitaxel biosynthesis.</title>
        <authorList>
            <person name="Xiong X."/>
            <person name="Gou J."/>
            <person name="Liao Q."/>
            <person name="Li Y."/>
            <person name="Zhou Q."/>
            <person name="Bi G."/>
            <person name="Li C."/>
            <person name="Du R."/>
            <person name="Wang X."/>
            <person name="Sun T."/>
            <person name="Guo L."/>
            <person name="Liang H."/>
            <person name="Lu P."/>
            <person name="Wu Y."/>
            <person name="Zhang Z."/>
            <person name="Ro D.K."/>
            <person name="Shang Y."/>
            <person name="Huang S."/>
            <person name="Yan J."/>
        </authorList>
    </citation>
    <scope>NUCLEOTIDE SEQUENCE [LARGE SCALE GENOMIC DNA]</scope>
    <source>
        <strain evidence="2">Ta-2019</strain>
    </source>
</reference>
<gene>
    <name evidence="2" type="ORF">KI387_034087</name>
</gene>
<proteinExistence type="predicted"/>
<dbReference type="PANTHER" id="PTHR32444">
    <property type="entry name" value="BULB-TYPE LECTIN DOMAIN-CONTAINING PROTEIN"/>
    <property type="match status" value="1"/>
</dbReference>
<dbReference type="PANTHER" id="PTHR32444:SF247">
    <property type="entry name" value="OS01G0958200 PROTEIN"/>
    <property type="match status" value="1"/>
</dbReference>
<dbReference type="AlphaFoldDB" id="A0AA38BVJ2"/>
<dbReference type="SMART" id="SM00108">
    <property type="entry name" value="B_lectin"/>
    <property type="match status" value="1"/>
</dbReference>
<evidence type="ECO:0000313" key="2">
    <source>
        <dbReference type="EMBL" id="KAH9289970.1"/>
    </source>
</evidence>
<name>A0AA38BVJ2_TAXCH</name>
<dbReference type="Proteomes" id="UP000824469">
    <property type="component" value="Unassembled WGS sequence"/>
</dbReference>
<dbReference type="InterPro" id="IPR036426">
    <property type="entry name" value="Bulb-type_lectin_dom_sf"/>
</dbReference>
<dbReference type="InterPro" id="IPR001480">
    <property type="entry name" value="Bulb-type_lectin_dom"/>
</dbReference>
<dbReference type="Pfam" id="PF01453">
    <property type="entry name" value="B_lectin"/>
    <property type="match status" value="1"/>
</dbReference>
<protein>
    <recommendedName>
        <fullName evidence="1">Bulb-type lectin domain-containing protein</fullName>
    </recommendedName>
</protein>
<evidence type="ECO:0000313" key="3">
    <source>
        <dbReference type="Proteomes" id="UP000824469"/>
    </source>
</evidence>
<keyword evidence="3" id="KW-1185">Reference proteome</keyword>
<comment type="caution">
    <text evidence="2">The sequence shown here is derived from an EMBL/GenBank/DDBJ whole genome shotgun (WGS) entry which is preliminary data.</text>
</comment>
<dbReference type="CDD" id="cd00028">
    <property type="entry name" value="B_lectin"/>
    <property type="match status" value="1"/>
</dbReference>
<dbReference type="EMBL" id="JAHRHJ020003813">
    <property type="protein sequence ID" value="KAH9289970.1"/>
    <property type="molecule type" value="Genomic_DNA"/>
</dbReference>
<feature type="domain" description="Bulb-type lectin" evidence="1">
    <location>
        <begin position="11"/>
        <end position="130"/>
    </location>
</feature>
<dbReference type="PROSITE" id="PS50927">
    <property type="entry name" value="BULB_LECTIN"/>
    <property type="match status" value="1"/>
</dbReference>
<sequence>VVLVNKCVSGGDMLSLGTSLNRNQTLISRNDTFELGFFNPNRTNKWYIGIWYDKYKVIVWVGNREASLLNMPGILTLGNEGYLTLSDTNTNTIWLTNETQRAKASMALILYTNNFVMVGTQNPSLTVWESFENATYTLFPGMKFWKGMNLTSWKNSLDLVRGPFSLLMDPTLGRTQIMLLYNDSVPYFTISECDKVHFPNAGASTQRHPRDEELKQISPIRMYYGFIVLTMVLL</sequence>
<evidence type="ECO:0000259" key="1">
    <source>
        <dbReference type="PROSITE" id="PS50927"/>
    </source>
</evidence>
<dbReference type="Gene3D" id="2.90.10.10">
    <property type="entry name" value="Bulb-type lectin domain"/>
    <property type="match status" value="1"/>
</dbReference>
<dbReference type="SUPFAM" id="SSF51110">
    <property type="entry name" value="alpha-D-mannose-specific plant lectins"/>
    <property type="match status" value="1"/>
</dbReference>
<dbReference type="OMA" id="VILMHCV"/>